<keyword evidence="5" id="KW-0966">Cell projection</keyword>
<feature type="region of interest" description="Disordered" evidence="3">
    <location>
        <begin position="1"/>
        <end position="43"/>
    </location>
</feature>
<protein>
    <submittedName>
        <fullName evidence="5">Flagellar associated protein</fullName>
    </submittedName>
</protein>
<name>A0A061S9K7_9CHLO</name>
<keyword evidence="5" id="KW-0969">Cilium</keyword>
<evidence type="ECO:0000313" key="5">
    <source>
        <dbReference type="EMBL" id="JAC81862.1"/>
    </source>
</evidence>
<feature type="coiled-coil region" evidence="2">
    <location>
        <begin position="206"/>
        <end position="267"/>
    </location>
</feature>
<evidence type="ECO:0000259" key="4">
    <source>
        <dbReference type="Pfam" id="PF15739"/>
    </source>
</evidence>
<organism evidence="5">
    <name type="scientific">Tetraselmis sp. GSL018</name>
    <dbReference type="NCBI Taxonomy" id="582737"/>
    <lineage>
        <taxon>Eukaryota</taxon>
        <taxon>Viridiplantae</taxon>
        <taxon>Chlorophyta</taxon>
        <taxon>core chlorophytes</taxon>
        <taxon>Chlorodendrophyceae</taxon>
        <taxon>Chlorodendrales</taxon>
        <taxon>Chlorodendraceae</taxon>
        <taxon>Tetraselmis</taxon>
    </lineage>
</organism>
<dbReference type="AlphaFoldDB" id="A0A061S9K7"/>
<dbReference type="Pfam" id="PF15739">
    <property type="entry name" value="TSNAXIP1_N"/>
    <property type="match status" value="1"/>
</dbReference>
<proteinExistence type="predicted"/>
<reference evidence="5" key="1">
    <citation type="submission" date="2014-05" db="EMBL/GenBank/DDBJ databases">
        <title>The transcriptome of the halophilic microalga Tetraselmis sp. GSL018 isolated from the Great Salt Lake, Utah.</title>
        <authorList>
            <person name="Jinkerson R.E."/>
            <person name="D'Adamo S."/>
            <person name="Posewitz M.C."/>
        </authorList>
    </citation>
    <scope>NUCLEOTIDE SEQUENCE</scope>
    <source>
        <strain evidence="5">GSL018</strain>
    </source>
</reference>
<accession>A0A061S9K7</accession>
<evidence type="ECO:0000256" key="2">
    <source>
        <dbReference type="SAM" id="Coils"/>
    </source>
</evidence>
<keyword evidence="5" id="KW-0282">Flagellum</keyword>
<feature type="domain" description="Translin-associated factor X-interacting protein 1 N-terminal" evidence="4">
    <location>
        <begin position="141"/>
        <end position="228"/>
    </location>
</feature>
<sequence length="311" mass="34885">MEPAEEPPEPKPSDDVEVPPPGPAGPGAGSVPPDRAGERSRYDVMRSSIVDSIRRSRVVRDLSPKRVYAGNRESHAELPALFRQTKALEYLRPLRPRSPGDQGRESRQPRLLQRLEYLLQEKLRLADSIASPYDDPGGAAQQGMSSMRLDAYRQAFEAFIHSFTTYRPLLLRIKAQYDAALEDALQSSQEHVHMKAELAVVEQRRIRTVEEARTSAAQQVSEARKELEHRLLAMEERAAAAEARVRAAESEARAARAEEEIALGEKNDYKEMVNQLRREMIDSSTWAQHLAKFDTDGAADASSDDKKDTNT</sequence>
<dbReference type="InterPro" id="IPR032755">
    <property type="entry name" value="TSNAXIP1_N"/>
</dbReference>
<keyword evidence="1 2" id="KW-0175">Coiled coil</keyword>
<gene>
    <name evidence="5" type="ORF">TSPGSL018_6973</name>
</gene>
<evidence type="ECO:0000256" key="3">
    <source>
        <dbReference type="SAM" id="MobiDB-lite"/>
    </source>
</evidence>
<dbReference type="EMBL" id="GBEZ01003261">
    <property type="protein sequence ID" value="JAC81862.1"/>
    <property type="molecule type" value="Transcribed_RNA"/>
</dbReference>
<evidence type="ECO:0000256" key="1">
    <source>
        <dbReference type="ARBA" id="ARBA00023054"/>
    </source>
</evidence>